<sequence length="227" mass="25325">MDLWKNKLQNAQPVSNIQQIMAWKGLHWADSAPNEKSCLNLVFSLFMDSFNPHGNKLLGKQVSLGCLILTCLNLPPVLCTKPSFTLLYGILPGPNSPDIITFSNVIKPFVDELSILKDGFAVHTNREQQGQKGFVQLLPIISALVAIHKAAGFGSHSAKQFCGWCKSELNNLQNLKQGEKRMGVDIWDKQRHGRTQTFYQVKKTYEKGLRSGGQSSIGFHIRSQTCI</sequence>
<organism evidence="1 2">
    <name type="scientific">Austropuccinia psidii MF-1</name>
    <dbReference type="NCBI Taxonomy" id="1389203"/>
    <lineage>
        <taxon>Eukaryota</taxon>
        <taxon>Fungi</taxon>
        <taxon>Dikarya</taxon>
        <taxon>Basidiomycota</taxon>
        <taxon>Pucciniomycotina</taxon>
        <taxon>Pucciniomycetes</taxon>
        <taxon>Pucciniales</taxon>
        <taxon>Sphaerophragmiaceae</taxon>
        <taxon>Austropuccinia</taxon>
    </lineage>
</organism>
<dbReference type="EMBL" id="AVOT02009951">
    <property type="protein sequence ID" value="MBW0489175.1"/>
    <property type="molecule type" value="Genomic_DNA"/>
</dbReference>
<dbReference type="Pfam" id="PF02992">
    <property type="entry name" value="Transposase_21"/>
    <property type="match status" value="1"/>
</dbReference>
<dbReference type="OrthoDB" id="1303562at2759"/>
<comment type="caution">
    <text evidence="1">The sequence shown here is derived from an EMBL/GenBank/DDBJ whole genome shotgun (WGS) entry which is preliminary data.</text>
</comment>
<accession>A0A9Q3H4N8</accession>
<reference evidence="1" key="1">
    <citation type="submission" date="2021-03" db="EMBL/GenBank/DDBJ databases">
        <title>Draft genome sequence of rust myrtle Austropuccinia psidii MF-1, a brazilian biotype.</title>
        <authorList>
            <person name="Quecine M.C."/>
            <person name="Pachon D.M.R."/>
            <person name="Bonatelli M.L."/>
            <person name="Correr F.H."/>
            <person name="Franceschini L.M."/>
            <person name="Leite T.F."/>
            <person name="Margarido G.R.A."/>
            <person name="Almeida C.A."/>
            <person name="Ferrarezi J.A."/>
            <person name="Labate C.A."/>
        </authorList>
    </citation>
    <scope>NUCLEOTIDE SEQUENCE</scope>
    <source>
        <strain evidence="1">MF-1</strain>
    </source>
</reference>
<dbReference type="AlphaFoldDB" id="A0A9Q3H4N8"/>
<gene>
    <name evidence="1" type="ORF">O181_028890</name>
</gene>
<evidence type="ECO:0000313" key="2">
    <source>
        <dbReference type="Proteomes" id="UP000765509"/>
    </source>
</evidence>
<name>A0A9Q3H4N8_9BASI</name>
<keyword evidence="2" id="KW-1185">Reference proteome</keyword>
<proteinExistence type="predicted"/>
<evidence type="ECO:0000313" key="1">
    <source>
        <dbReference type="EMBL" id="MBW0489175.1"/>
    </source>
</evidence>
<protein>
    <submittedName>
        <fullName evidence="1">Uncharacterized protein</fullName>
    </submittedName>
</protein>
<dbReference type="InterPro" id="IPR004242">
    <property type="entry name" value="Transposase_21"/>
</dbReference>
<dbReference type="Proteomes" id="UP000765509">
    <property type="component" value="Unassembled WGS sequence"/>
</dbReference>